<evidence type="ECO:0000256" key="4">
    <source>
        <dbReference type="ARBA" id="ARBA00022500"/>
    </source>
</evidence>
<dbReference type="PRINTS" id="PR00956">
    <property type="entry name" value="FLGMOTORFLIN"/>
</dbReference>
<comment type="subcellular location">
    <subcellularLocation>
        <location evidence="7">Cell membrane</location>
        <topology evidence="7">Peripheral membrane protein</topology>
        <orientation evidence="7">Cytoplasmic side</orientation>
    </subcellularLocation>
    <subcellularLocation>
        <location evidence="7">Bacterial flagellum basal body</location>
    </subcellularLocation>
</comment>
<dbReference type="AlphaFoldDB" id="A0A6H2DSF7"/>
<dbReference type="InterPro" id="IPR051469">
    <property type="entry name" value="FliN/MopA/SpaO"/>
</dbReference>
<proteinExistence type="inferred from homology"/>
<keyword evidence="10" id="KW-1185">Reference proteome</keyword>
<keyword evidence="3 7" id="KW-1003">Cell membrane</keyword>
<keyword evidence="4 7" id="KW-0145">Chemotaxis</keyword>
<evidence type="ECO:0000256" key="7">
    <source>
        <dbReference type="RuleBase" id="RU362074"/>
    </source>
</evidence>
<dbReference type="PANTHER" id="PTHR43484:SF1">
    <property type="entry name" value="FLAGELLAR MOTOR SWITCH PROTEIN FLIN"/>
    <property type="match status" value="1"/>
</dbReference>
<dbReference type="InterPro" id="IPR001543">
    <property type="entry name" value="FliN-like_C"/>
</dbReference>
<dbReference type="GO" id="GO:0003774">
    <property type="term" value="F:cytoskeletal motor activity"/>
    <property type="evidence" value="ECO:0007669"/>
    <property type="project" value="UniProtKB-UniRule"/>
</dbReference>
<accession>A0A6H2DSF7</accession>
<organism evidence="9 10">
    <name type="scientific">Parasphingorhabdus halotolerans</name>
    <dbReference type="NCBI Taxonomy" id="2725558"/>
    <lineage>
        <taxon>Bacteria</taxon>
        <taxon>Pseudomonadati</taxon>
        <taxon>Pseudomonadota</taxon>
        <taxon>Alphaproteobacteria</taxon>
        <taxon>Sphingomonadales</taxon>
        <taxon>Sphingomonadaceae</taxon>
        <taxon>Parasphingorhabdus</taxon>
    </lineage>
</organism>
<dbReference type="Pfam" id="PF01052">
    <property type="entry name" value="FliMN_C"/>
    <property type="match status" value="1"/>
</dbReference>
<comment type="function">
    <text evidence="7">FliN is one of three proteins (FliG, FliN, FliM) that form the rotor-mounted switch complex (C ring), located at the base of the basal body. This complex interacts with the CheY and CheZ chemotaxis proteins, in addition to contacting components of the motor that determine the direction of flagellar rotation.</text>
</comment>
<evidence type="ECO:0000256" key="3">
    <source>
        <dbReference type="ARBA" id="ARBA00022475"/>
    </source>
</evidence>
<keyword evidence="9" id="KW-0969">Cilium</keyword>
<dbReference type="PANTHER" id="PTHR43484">
    <property type="match status" value="1"/>
</dbReference>
<keyword evidence="6 7" id="KW-0472">Membrane</keyword>
<dbReference type="GO" id="GO:0071973">
    <property type="term" value="P:bacterial-type flagellum-dependent cell motility"/>
    <property type="evidence" value="ECO:0007669"/>
    <property type="project" value="UniProtKB-UniRule"/>
</dbReference>
<evidence type="ECO:0000259" key="8">
    <source>
        <dbReference type="Pfam" id="PF01052"/>
    </source>
</evidence>
<dbReference type="InterPro" id="IPR012826">
    <property type="entry name" value="FliN"/>
</dbReference>
<keyword evidence="7" id="KW-0975">Bacterial flagellum</keyword>
<reference evidence="9 10" key="1">
    <citation type="submission" date="2020-04" db="EMBL/GenBank/DDBJ databases">
        <title>Genome sequence for Sphingorhabdus sp. strain M1.</title>
        <authorList>
            <person name="Park S.-J."/>
        </authorList>
    </citation>
    <scope>NUCLEOTIDE SEQUENCE [LARGE SCALE GENOMIC DNA]</scope>
    <source>
        <strain evidence="9 10">JK6</strain>
    </source>
</reference>
<dbReference type="GO" id="GO:0006935">
    <property type="term" value="P:chemotaxis"/>
    <property type="evidence" value="ECO:0007669"/>
    <property type="project" value="UniProtKB-KW"/>
</dbReference>
<evidence type="ECO:0000256" key="2">
    <source>
        <dbReference type="ARBA" id="ARBA00021897"/>
    </source>
</evidence>
<dbReference type="NCBIfam" id="TIGR02480">
    <property type="entry name" value="fliN"/>
    <property type="match status" value="1"/>
</dbReference>
<dbReference type="GO" id="GO:0005886">
    <property type="term" value="C:plasma membrane"/>
    <property type="evidence" value="ECO:0007669"/>
    <property type="project" value="UniProtKB-SubCell"/>
</dbReference>
<keyword evidence="9" id="KW-0282">Flagellum</keyword>
<protein>
    <recommendedName>
        <fullName evidence="2 7">Flagellar motor switch protein FliN</fullName>
    </recommendedName>
</protein>
<dbReference type="KEGG" id="phao:HF685_00805"/>
<dbReference type="EMBL" id="CP051217">
    <property type="protein sequence ID" value="QJB70596.1"/>
    <property type="molecule type" value="Genomic_DNA"/>
</dbReference>
<evidence type="ECO:0000313" key="10">
    <source>
        <dbReference type="Proteomes" id="UP000501600"/>
    </source>
</evidence>
<evidence type="ECO:0000256" key="5">
    <source>
        <dbReference type="ARBA" id="ARBA00022779"/>
    </source>
</evidence>
<dbReference type="GO" id="GO:0009425">
    <property type="term" value="C:bacterial-type flagellum basal body"/>
    <property type="evidence" value="ECO:0007669"/>
    <property type="project" value="UniProtKB-SubCell"/>
</dbReference>
<dbReference type="Proteomes" id="UP000501600">
    <property type="component" value="Chromosome"/>
</dbReference>
<dbReference type="InterPro" id="IPR036429">
    <property type="entry name" value="SpoA-like_sf"/>
</dbReference>
<keyword evidence="5 7" id="KW-0283">Flagellar rotation</keyword>
<evidence type="ECO:0000256" key="1">
    <source>
        <dbReference type="ARBA" id="ARBA00009226"/>
    </source>
</evidence>
<gene>
    <name evidence="9" type="primary">fliN</name>
    <name evidence="9" type="ORF">HF685_00805</name>
</gene>
<dbReference type="SUPFAM" id="SSF101801">
    <property type="entry name" value="Surface presentation of antigens (SPOA)"/>
    <property type="match status" value="1"/>
</dbReference>
<keyword evidence="9" id="KW-0966">Cell projection</keyword>
<evidence type="ECO:0000313" key="9">
    <source>
        <dbReference type="EMBL" id="QJB70596.1"/>
    </source>
</evidence>
<dbReference type="InterPro" id="IPR001172">
    <property type="entry name" value="FliN_T3SS_HrcQb"/>
</dbReference>
<sequence length="113" mass="12619">MNDMTHDSEMLDAATRTDIDGASSQDHYRFLSDIKVRLSVEVGNVSMTISEIMDLREGSVVELDRQVDQLIDINVNGTLVARGEVVPVKNKFGVRIAEIVSNGMTRARVERRN</sequence>
<comment type="similarity">
    <text evidence="1 7">Belongs to the FliN/MopA/SpaO family.</text>
</comment>
<feature type="domain" description="Flagellar motor switch protein FliN-like C-terminal" evidence="8">
    <location>
        <begin position="31"/>
        <end position="100"/>
    </location>
</feature>
<dbReference type="Gene3D" id="2.30.330.10">
    <property type="entry name" value="SpoA-like"/>
    <property type="match status" value="1"/>
</dbReference>
<name>A0A6H2DSF7_9SPHN</name>
<evidence type="ECO:0000256" key="6">
    <source>
        <dbReference type="ARBA" id="ARBA00023136"/>
    </source>
</evidence>